<feature type="region of interest" description="Disordered" evidence="8">
    <location>
        <begin position="1"/>
        <end position="26"/>
    </location>
</feature>
<keyword evidence="3" id="KW-0813">Transport</keyword>
<feature type="transmembrane region" description="Helical" evidence="9">
    <location>
        <begin position="259"/>
        <end position="285"/>
    </location>
</feature>
<dbReference type="SUPFAM" id="SSF81345">
    <property type="entry name" value="ABC transporter involved in vitamin B12 uptake, BtuC"/>
    <property type="match status" value="1"/>
</dbReference>
<keyword evidence="11" id="KW-1185">Reference proteome</keyword>
<proteinExistence type="inferred from homology"/>
<accession>A0ABP7CIK9</accession>
<comment type="caution">
    <text evidence="10">The sequence shown here is derived from an EMBL/GenBank/DDBJ whole genome shotgun (WGS) entry which is preliminary data.</text>
</comment>
<dbReference type="EMBL" id="BAABEO010000020">
    <property type="protein sequence ID" value="GAA3691210.1"/>
    <property type="molecule type" value="Genomic_DNA"/>
</dbReference>
<evidence type="ECO:0000256" key="5">
    <source>
        <dbReference type="ARBA" id="ARBA00022692"/>
    </source>
</evidence>
<sequence>MTPNPAGTPLRTTPAAPPQATASTRRPRRTALVGAALAAAVVLLFLGKTTLGDVVVPLPALAAILRGEMVPGLGFIVMEDRLPAATVGLLAGAAYGLAGTLFQTLLRNPLASPDVIGVGYGGAAAAVAGMLLFDLQGVGLAAVAFGGALAVALTIHALSDSGRNTGSRLILVGIGFAAMLQAAITYLLTRTDVRAASEALHWLVGSLSGSTWERAAVLGAAVALLLPGCVRAASTLRILELGDDSAAGLGLNVRRSRLGLVVLGVALCAAATAVTGPLSFIAFLSGPLARLMAGGRTNLACSALTGAVLVLGAELLGSNAFGDIDLPAGVVTGALGAPFLLWLLVRSNKRGNGG</sequence>
<evidence type="ECO:0000256" key="7">
    <source>
        <dbReference type="ARBA" id="ARBA00023136"/>
    </source>
</evidence>
<evidence type="ECO:0000256" key="4">
    <source>
        <dbReference type="ARBA" id="ARBA00022475"/>
    </source>
</evidence>
<dbReference type="PANTHER" id="PTHR30472:SF24">
    <property type="entry name" value="FERRIC ENTEROBACTIN TRANSPORT SYSTEM PERMEASE PROTEIN FEPG"/>
    <property type="match status" value="1"/>
</dbReference>
<evidence type="ECO:0000256" key="6">
    <source>
        <dbReference type="ARBA" id="ARBA00022989"/>
    </source>
</evidence>
<feature type="transmembrane region" description="Helical" evidence="9">
    <location>
        <begin position="84"/>
        <end position="103"/>
    </location>
</feature>
<feature type="transmembrane region" description="Helical" evidence="9">
    <location>
        <begin position="170"/>
        <end position="188"/>
    </location>
</feature>
<organism evidence="10 11">
    <name type="scientific">Arthrobacter ginkgonis</name>
    <dbReference type="NCBI Taxonomy" id="1630594"/>
    <lineage>
        <taxon>Bacteria</taxon>
        <taxon>Bacillati</taxon>
        <taxon>Actinomycetota</taxon>
        <taxon>Actinomycetes</taxon>
        <taxon>Micrococcales</taxon>
        <taxon>Micrococcaceae</taxon>
        <taxon>Arthrobacter</taxon>
    </lineage>
</organism>
<dbReference type="PANTHER" id="PTHR30472">
    <property type="entry name" value="FERRIC ENTEROBACTIN TRANSPORT SYSTEM PERMEASE PROTEIN"/>
    <property type="match status" value="1"/>
</dbReference>
<keyword evidence="7 9" id="KW-0472">Membrane</keyword>
<gene>
    <name evidence="10" type="ORF">GCM10023081_30830</name>
</gene>
<dbReference type="Gene3D" id="1.10.3470.10">
    <property type="entry name" value="ABC transporter involved in vitamin B12 uptake, BtuC"/>
    <property type="match status" value="1"/>
</dbReference>
<feature type="transmembrane region" description="Helical" evidence="9">
    <location>
        <begin position="58"/>
        <end position="77"/>
    </location>
</feature>
<dbReference type="Proteomes" id="UP001500752">
    <property type="component" value="Unassembled WGS sequence"/>
</dbReference>
<dbReference type="Pfam" id="PF01032">
    <property type="entry name" value="FecCD"/>
    <property type="match status" value="1"/>
</dbReference>
<feature type="transmembrane region" description="Helical" evidence="9">
    <location>
        <begin position="140"/>
        <end position="158"/>
    </location>
</feature>
<feature type="transmembrane region" description="Helical" evidence="9">
    <location>
        <begin position="115"/>
        <end position="133"/>
    </location>
</feature>
<keyword evidence="4" id="KW-1003">Cell membrane</keyword>
<comment type="similarity">
    <text evidence="2">Belongs to the binding-protein-dependent transport system permease family. FecCD subfamily.</text>
</comment>
<evidence type="ECO:0000256" key="3">
    <source>
        <dbReference type="ARBA" id="ARBA00022448"/>
    </source>
</evidence>
<comment type="subcellular location">
    <subcellularLocation>
        <location evidence="1">Cell membrane</location>
        <topology evidence="1">Multi-pass membrane protein</topology>
    </subcellularLocation>
</comment>
<dbReference type="RefSeq" id="WP_345152077.1">
    <property type="nucleotide sequence ID" value="NZ_BAABEO010000020.1"/>
</dbReference>
<dbReference type="InterPro" id="IPR037294">
    <property type="entry name" value="ABC_BtuC-like"/>
</dbReference>
<evidence type="ECO:0000256" key="2">
    <source>
        <dbReference type="ARBA" id="ARBA00007935"/>
    </source>
</evidence>
<dbReference type="CDD" id="cd06550">
    <property type="entry name" value="TM_ABC_iron-siderophores_like"/>
    <property type="match status" value="1"/>
</dbReference>
<keyword evidence="5 9" id="KW-0812">Transmembrane</keyword>
<evidence type="ECO:0000256" key="9">
    <source>
        <dbReference type="SAM" id="Phobius"/>
    </source>
</evidence>
<evidence type="ECO:0000313" key="11">
    <source>
        <dbReference type="Proteomes" id="UP001500752"/>
    </source>
</evidence>
<evidence type="ECO:0000256" key="8">
    <source>
        <dbReference type="SAM" id="MobiDB-lite"/>
    </source>
</evidence>
<feature type="transmembrane region" description="Helical" evidence="9">
    <location>
        <begin position="30"/>
        <end position="46"/>
    </location>
</feature>
<protein>
    <submittedName>
        <fullName evidence="10">Iron ABC transporter permease</fullName>
    </submittedName>
</protein>
<reference evidence="11" key="1">
    <citation type="journal article" date="2019" name="Int. J. Syst. Evol. Microbiol.">
        <title>The Global Catalogue of Microorganisms (GCM) 10K type strain sequencing project: providing services to taxonomists for standard genome sequencing and annotation.</title>
        <authorList>
            <consortium name="The Broad Institute Genomics Platform"/>
            <consortium name="The Broad Institute Genome Sequencing Center for Infectious Disease"/>
            <person name="Wu L."/>
            <person name="Ma J."/>
        </authorList>
    </citation>
    <scope>NUCLEOTIDE SEQUENCE [LARGE SCALE GENOMIC DNA]</scope>
    <source>
        <strain evidence="11">JCM 30742</strain>
    </source>
</reference>
<feature type="transmembrane region" description="Helical" evidence="9">
    <location>
        <begin position="328"/>
        <end position="345"/>
    </location>
</feature>
<name>A0ABP7CIK9_9MICC</name>
<keyword evidence="6 9" id="KW-1133">Transmembrane helix</keyword>
<evidence type="ECO:0000313" key="10">
    <source>
        <dbReference type="EMBL" id="GAA3691210.1"/>
    </source>
</evidence>
<evidence type="ECO:0000256" key="1">
    <source>
        <dbReference type="ARBA" id="ARBA00004651"/>
    </source>
</evidence>
<dbReference type="InterPro" id="IPR000522">
    <property type="entry name" value="ABC_transptr_permease_BtuC"/>
</dbReference>